<feature type="compositionally biased region" description="Basic and acidic residues" evidence="5">
    <location>
        <begin position="118"/>
        <end position="131"/>
    </location>
</feature>
<evidence type="ECO:0000256" key="5">
    <source>
        <dbReference type="SAM" id="MobiDB-lite"/>
    </source>
</evidence>
<dbReference type="AlphaFoldDB" id="A0AAN7BTK0"/>
<evidence type="ECO:0000256" key="3">
    <source>
        <dbReference type="ARBA" id="ARBA00022833"/>
    </source>
</evidence>
<dbReference type="Pfam" id="PF03105">
    <property type="entry name" value="SPX"/>
    <property type="match status" value="1"/>
</dbReference>
<evidence type="ECO:0000259" key="7">
    <source>
        <dbReference type="PROSITE" id="PS51382"/>
    </source>
</evidence>
<dbReference type="PROSITE" id="PS00518">
    <property type="entry name" value="ZF_RING_1"/>
    <property type="match status" value="1"/>
</dbReference>
<dbReference type="InterPro" id="IPR001841">
    <property type="entry name" value="Znf_RING"/>
</dbReference>
<evidence type="ECO:0000313" key="8">
    <source>
        <dbReference type="EMBL" id="KAK4229290.1"/>
    </source>
</evidence>
<dbReference type="InterPro" id="IPR013083">
    <property type="entry name" value="Znf_RING/FYVE/PHD"/>
</dbReference>
<comment type="caution">
    <text evidence="8">The sequence shown here is derived from an EMBL/GenBank/DDBJ whole genome shotgun (WGS) entry which is preliminary data.</text>
</comment>
<feature type="domain" description="SPX" evidence="7">
    <location>
        <begin position="1"/>
        <end position="301"/>
    </location>
</feature>
<dbReference type="InterPro" id="IPR017907">
    <property type="entry name" value="Znf_RING_CS"/>
</dbReference>
<feature type="region of interest" description="Disordered" evidence="5">
    <location>
        <begin position="83"/>
        <end position="132"/>
    </location>
</feature>
<accession>A0AAN7BTK0</accession>
<dbReference type="InterPro" id="IPR004331">
    <property type="entry name" value="SPX_dom"/>
</dbReference>
<dbReference type="PANTHER" id="PTHR23327">
    <property type="entry name" value="RING FINGER PROTEIN 127"/>
    <property type="match status" value="1"/>
</dbReference>
<reference evidence="8" key="1">
    <citation type="journal article" date="2023" name="Mol. Phylogenet. Evol.">
        <title>Genome-scale phylogeny and comparative genomics of the fungal order Sordariales.</title>
        <authorList>
            <person name="Hensen N."/>
            <person name="Bonometti L."/>
            <person name="Westerberg I."/>
            <person name="Brannstrom I.O."/>
            <person name="Guillou S."/>
            <person name="Cros-Aarteil S."/>
            <person name="Calhoun S."/>
            <person name="Haridas S."/>
            <person name="Kuo A."/>
            <person name="Mondo S."/>
            <person name="Pangilinan J."/>
            <person name="Riley R."/>
            <person name="LaButti K."/>
            <person name="Andreopoulos B."/>
            <person name="Lipzen A."/>
            <person name="Chen C."/>
            <person name="Yan M."/>
            <person name="Daum C."/>
            <person name="Ng V."/>
            <person name="Clum A."/>
            <person name="Steindorff A."/>
            <person name="Ohm R.A."/>
            <person name="Martin F."/>
            <person name="Silar P."/>
            <person name="Natvig D.O."/>
            <person name="Lalanne C."/>
            <person name="Gautier V."/>
            <person name="Ament-Velasquez S.L."/>
            <person name="Kruys A."/>
            <person name="Hutchinson M.I."/>
            <person name="Powell A.J."/>
            <person name="Barry K."/>
            <person name="Miller A.N."/>
            <person name="Grigoriev I.V."/>
            <person name="Debuchy R."/>
            <person name="Gladieux P."/>
            <person name="Hiltunen Thoren M."/>
            <person name="Johannesson H."/>
        </authorList>
    </citation>
    <scope>NUCLEOTIDE SEQUENCE</scope>
    <source>
        <strain evidence="8">CBS 990.96</strain>
    </source>
</reference>
<evidence type="ECO:0000256" key="2">
    <source>
        <dbReference type="ARBA" id="ARBA00022771"/>
    </source>
</evidence>
<evidence type="ECO:0000256" key="4">
    <source>
        <dbReference type="PROSITE-ProRule" id="PRU00175"/>
    </source>
</evidence>
<keyword evidence="2 4" id="KW-0863">Zinc-finger</keyword>
<reference evidence="8" key="2">
    <citation type="submission" date="2023-05" db="EMBL/GenBank/DDBJ databases">
        <authorList>
            <consortium name="Lawrence Berkeley National Laboratory"/>
            <person name="Steindorff A."/>
            <person name="Hensen N."/>
            <person name="Bonometti L."/>
            <person name="Westerberg I."/>
            <person name="Brannstrom I.O."/>
            <person name="Guillou S."/>
            <person name="Cros-Aarteil S."/>
            <person name="Calhoun S."/>
            <person name="Haridas S."/>
            <person name="Kuo A."/>
            <person name="Mondo S."/>
            <person name="Pangilinan J."/>
            <person name="Riley R."/>
            <person name="Labutti K."/>
            <person name="Andreopoulos B."/>
            <person name="Lipzen A."/>
            <person name="Chen C."/>
            <person name="Yanf M."/>
            <person name="Daum C."/>
            <person name="Ng V."/>
            <person name="Clum A."/>
            <person name="Ohm R."/>
            <person name="Martin F."/>
            <person name="Silar P."/>
            <person name="Natvig D."/>
            <person name="Lalanne C."/>
            <person name="Gautier V."/>
            <person name="Ament-Velasquez S.L."/>
            <person name="Kruys A."/>
            <person name="Hutchinson M.I."/>
            <person name="Powell A.J."/>
            <person name="Barry K."/>
            <person name="Miller A.N."/>
            <person name="Grigoriev I.V."/>
            <person name="Debuchy R."/>
            <person name="Gladieux P."/>
            <person name="Thoren M.H."/>
            <person name="Johannesson H."/>
        </authorList>
    </citation>
    <scope>NUCLEOTIDE SEQUENCE</scope>
    <source>
        <strain evidence="8">CBS 990.96</strain>
    </source>
</reference>
<proteinExistence type="predicted"/>
<keyword evidence="9" id="KW-1185">Reference proteome</keyword>
<name>A0AAN7BTK0_9PEZI</name>
<organism evidence="8 9">
    <name type="scientific">Podospora fimiseda</name>
    <dbReference type="NCBI Taxonomy" id="252190"/>
    <lineage>
        <taxon>Eukaryota</taxon>
        <taxon>Fungi</taxon>
        <taxon>Dikarya</taxon>
        <taxon>Ascomycota</taxon>
        <taxon>Pezizomycotina</taxon>
        <taxon>Sordariomycetes</taxon>
        <taxon>Sordariomycetidae</taxon>
        <taxon>Sordariales</taxon>
        <taxon>Podosporaceae</taxon>
        <taxon>Podospora</taxon>
    </lineage>
</organism>
<keyword evidence="1" id="KW-0479">Metal-binding</keyword>
<dbReference type="InterPro" id="IPR018957">
    <property type="entry name" value="Znf_C3HC4_RING-type"/>
</dbReference>
<dbReference type="PROSITE" id="PS50089">
    <property type="entry name" value="ZF_RING_2"/>
    <property type="match status" value="1"/>
</dbReference>
<dbReference type="SMART" id="SM00184">
    <property type="entry name" value="RING"/>
    <property type="match status" value="1"/>
</dbReference>
<evidence type="ECO:0000259" key="6">
    <source>
        <dbReference type="PROSITE" id="PS50089"/>
    </source>
</evidence>
<dbReference type="Pfam" id="PF00097">
    <property type="entry name" value="zf-C3HC4"/>
    <property type="match status" value="1"/>
</dbReference>
<dbReference type="PANTHER" id="PTHR23327:SF51">
    <property type="entry name" value="TRANSCRIPTIONAL REGULATOR OF YEAST FORM ADHERENCE 3"/>
    <property type="match status" value="1"/>
</dbReference>
<dbReference type="PROSITE" id="PS51382">
    <property type="entry name" value="SPX"/>
    <property type="match status" value="1"/>
</dbReference>
<evidence type="ECO:0000256" key="1">
    <source>
        <dbReference type="ARBA" id="ARBA00022723"/>
    </source>
</evidence>
<evidence type="ECO:0000313" key="9">
    <source>
        <dbReference type="Proteomes" id="UP001301958"/>
    </source>
</evidence>
<dbReference type="EMBL" id="MU865310">
    <property type="protein sequence ID" value="KAK4229290.1"/>
    <property type="molecule type" value="Genomic_DNA"/>
</dbReference>
<dbReference type="SUPFAM" id="SSF57850">
    <property type="entry name" value="RING/U-box"/>
    <property type="match status" value="1"/>
</dbReference>
<gene>
    <name evidence="8" type="ORF">QBC38DRAFT_121065</name>
</gene>
<sequence>MKFGHAFKQALEAESYPSHWVDKAVPYRQLKKILGKVREELINNGYDPVKLQQLLAEHNAEYRLESDGSKQLRPKLVVRPSLHIENITETGSEANSSTPSSPDSPHPPQLESPPAVPKPEEAEPQTQKDEAEWVDVPLDADVRFFTILQTDVSELDTLQDSERQTMTGEIHDIGVAVSQVARPKKGVIDFSKSDLYRWREILELYLAAEIFFSTNETGGGARNSEKARKQLVWFQEEVNKRDLPQKFKIKSSAVAFQHFLALNATLLQNLQFQELNQTAITKIIKKFDKRTQLGVKKTFPKVMNSAHFITEAISKDICAQLSRDVLSLVPQVVDYTCIVCLSICWLPIRLDCTHLFCIRCMIKMQNRNKRYCPLCRADVIQRANETHIDMKLVRFLEQWFPKETKEKQKYNEIERRRELLGEMYAADNPGPPPCIIM</sequence>
<dbReference type="Proteomes" id="UP001301958">
    <property type="component" value="Unassembled WGS sequence"/>
</dbReference>
<dbReference type="GO" id="GO:0008270">
    <property type="term" value="F:zinc ion binding"/>
    <property type="evidence" value="ECO:0007669"/>
    <property type="project" value="UniProtKB-KW"/>
</dbReference>
<feature type="compositionally biased region" description="Pro residues" evidence="5">
    <location>
        <begin position="102"/>
        <end position="117"/>
    </location>
</feature>
<feature type="domain" description="RING-type" evidence="6">
    <location>
        <begin position="337"/>
        <end position="376"/>
    </location>
</feature>
<protein>
    <submittedName>
        <fullName evidence="8">SPX domain-containing protein</fullName>
    </submittedName>
</protein>
<dbReference type="Gene3D" id="3.30.40.10">
    <property type="entry name" value="Zinc/RING finger domain, C3HC4 (zinc finger)"/>
    <property type="match status" value="1"/>
</dbReference>
<keyword evidence="3" id="KW-0862">Zinc</keyword>